<comment type="caution">
    <text evidence="15">The sequence shown here is derived from an EMBL/GenBank/DDBJ whole genome shotgun (WGS) entry which is preliminary data.</text>
</comment>
<dbReference type="Gene3D" id="3.40.47.10">
    <property type="match status" value="1"/>
</dbReference>
<dbReference type="SUPFAM" id="SSF53901">
    <property type="entry name" value="Thiolase-like"/>
    <property type="match status" value="1"/>
</dbReference>
<evidence type="ECO:0000256" key="8">
    <source>
        <dbReference type="ARBA" id="ARBA00022753"/>
    </source>
</evidence>
<dbReference type="GO" id="GO:0009507">
    <property type="term" value="C:chloroplast"/>
    <property type="evidence" value="ECO:0007669"/>
    <property type="project" value="TreeGrafter"/>
</dbReference>
<keyword evidence="13" id="KW-0472">Membrane</keyword>
<keyword evidence="12" id="KW-0443">Lipid metabolism</keyword>
<dbReference type="Pfam" id="PF02990">
    <property type="entry name" value="EMP70"/>
    <property type="match status" value="1"/>
</dbReference>
<keyword evidence="14" id="KW-0275">Fatty acid biosynthesis</keyword>
<keyword evidence="5" id="KW-0444">Lipid biosynthesis</keyword>
<comment type="similarity">
    <text evidence="4">Belongs to the thiolase-like superfamily. FabH family.</text>
</comment>
<comment type="similarity">
    <text evidence="3">Belongs to the nonaspanin (TM9SF) (TC 9.A.2) family.</text>
</comment>
<evidence type="ECO:0000256" key="4">
    <source>
        <dbReference type="ARBA" id="ARBA00008642"/>
    </source>
</evidence>
<evidence type="ECO:0000256" key="6">
    <source>
        <dbReference type="ARBA" id="ARBA00022692"/>
    </source>
</evidence>
<evidence type="ECO:0000256" key="2">
    <source>
        <dbReference type="ARBA" id="ARBA00004653"/>
    </source>
</evidence>
<sequence length="289" mass="32593">MLIKILFQVGAVERTPSMSEMNEILLSQEHLKQSDLSFVFRLQDIVDVVVEISNHANDSTLGGVTDNGSQQDQLVQVPWKSLGKELVIVLIDRIFILAQPATNGHALKCIHDSLNDTISSNMKSLEMTLLLETQDESQEEIRWKLVHGDAFRAPINFGLLCVYVGTGKESLVSLATEASRRALQMAEIEPDDVDMVLFCSSTPEDLFGSAPQMKIEEMMKYFKDYGIRCLLQFDAREREREIEGKVEELQTEKLELESVFDIYGQQIYDNRPTVAFMKHIVVGKVSGCS</sequence>
<accession>A0AAV8T3V7</accession>
<gene>
    <name evidence="15" type="ORF">K2173_022057</name>
</gene>
<keyword evidence="7" id="KW-0732">Signal</keyword>
<evidence type="ECO:0000256" key="5">
    <source>
        <dbReference type="ARBA" id="ARBA00022516"/>
    </source>
</evidence>
<dbReference type="InterPro" id="IPR016039">
    <property type="entry name" value="Thiolase-like"/>
</dbReference>
<protein>
    <submittedName>
        <fullName evidence="15">Uncharacterized protein</fullName>
    </submittedName>
</protein>
<dbReference type="GO" id="GO:0000139">
    <property type="term" value="C:Golgi membrane"/>
    <property type="evidence" value="ECO:0007669"/>
    <property type="project" value="UniProtKB-SubCell"/>
</dbReference>
<evidence type="ECO:0000256" key="14">
    <source>
        <dbReference type="ARBA" id="ARBA00023160"/>
    </source>
</evidence>
<keyword evidence="9" id="KW-0276">Fatty acid metabolism</keyword>
<evidence type="ECO:0000256" key="12">
    <source>
        <dbReference type="ARBA" id="ARBA00023098"/>
    </source>
</evidence>
<evidence type="ECO:0000256" key="3">
    <source>
        <dbReference type="ARBA" id="ARBA00005227"/>
    </source>
</evidence>
<keyword evidence="11" id="KW-0333">Golgi apparatus</keyword>
<dbReference type="GO" id="GO:0016746">
    <property type="term" value="F:acyltransferase activity"/>
    <property type="evidence" value="ECO:0007669"/>
    <property type="project" value="InterPro"/>
</dbReference>
<keyword evidence="8" id="KW-0967">Endosome</keyword>
<evidence type="ECO:0000313" key="16">
    <source>
        <dbReference type="Proteomes" id="UP001159364"/>
    </source>
</evidence>
<evidence type="ECO:0000256" key="9">
    <source>
        <dbReference type="ARBA" id="ARBA00022832"/>
    </source>
</evidence>
<dbReference type="GO" id="GO:0010008">
    <property type="term" value="C:endosome membrane"/>
    <property type="evidence" value="ECO:0007669"/>
    <property type="project" value="UniProtKB-SubCell"/>
</dbReference>
<name>A0AAV8T3V7_9ROSI</name>
<dbReference type="PANTHER" id="PTHR43091:SF1">
    <property type="entry name" value="BETA-KETOACYL-[ACYL-CARRIER-PROTEIN] SYNTHASE III, CHLOROPLASTIC"/>
    <property type="match status" value="1"/>
</dbReference>
<comment type="subcellular location">
    <subcellularLocation>
        <location evidence="1">Endosome membrane</location>
        <topology evidence="1">Multi-pass membrane protein</topology>
    </subcellularLocation>
    <subcellularLocation>
        <location evidence="2">Golgi apparatus membrane</location>
        <topology evidence="2">Multi-pass membrane protein</topology>
    </subcellularLocation>
</comment>
<dbReference type="GO" id="GO:0006633">
    <property type="term" value="P:fatty acid biosynthetic process"/>
    <property type="evidence" value="ECO:0007669"/>
    <property type="project" value="UniProtKB-KW"/>
</dbReference>
<keyword evidence="16" id="KW-1185">Reference proteome</keyword>
<evidence type="ECO:0000256" key="11">
    <source>
        <dbReference type="ARBA" id="ARBA00023034"/>
    </source>
</evidence>
<dbReference type="EMBL" id="JAIWQS010000007">
    <property type="protein sequence ID" value="KAJ8761019.1"/>
    <property type="molecule type" value="Genomic_DNA"/>
</dbReference>
<evidence type="ECO:0000256" key="13">
    <source>
        <dbReference type="ARBA" id="ARBA00023136"/>
    </source>
</evidence>
<proteinExistence type="inferred from homology"/>
<dbReference type="AlphaFoldDB" id="A0AAV8T3V7"/>
<dbReference type="PANTHER" id="PTHR43091">
    <property type="entry name" value="3-OXOACYL-[ACYL-CARRIER-PROTEIN] SYNTHASE"/>
    <property type="match status" value="1"/>
</dbReference>
<keyword evidence="6" id="KW-0812">Transmembrane</keyword>
<organism evidence="15 16">
    <name type="scientific">Erythroxylum novogranatense</name>
    <dbReference type="NCBI Taxonomy" id="1862640"/>
    <lineage>
        <taxon>Eukaryota</taxon>
        <taxon>Viridiplantae</taxon>
        <taxon>Streptophyta</taxon>
        <taxon>Embryophyta</taxon>
        <taxon>Tracheophyta</taxon>
        <taxon>Spermatophyta</taxon>
        <taxon>Magnoliopsida</taxon>
        <taxon>eudicotyledons</taxon>
        <taxon>Gunneridae</taxon>
        <taxon>Pentapetalae</taxon>
        <taxon>rosids</taxon>
        <taxon>fabids</taxon>
        <taxon>Malpighiales</taxon>
        <taxon>Erythroxylaceae</taxon>
        <taxon>Erythroxylum</taxon>
    </lineage>
</organism>
<dbReference type="InterPro" id="IPR004240">
    <property type="entry name" value="EMP70"/>
</dbReference>
<keyword evidence="10" id="KW-1133">Transmembrane helix</keyword>
<reference evidence="15 16" key="1">
    <citation type="submission" date="2021-09" db="EMBL/GenBank/DDBJ databases">
        <title>Genomic insights and catalytic innovation underlie evolution of tropane alkaloids biosynthesis.</title>
        <authorList>
            <person name="Wang Y.-J."/>
            <person name="Tian T."/>
            <person name="Huang J.-P."/>
            <person name="Huang S.-X."/>
        </authorList>
    </citation>
    <scope>NUCLEOTIDE SEQUENCE [LARGE SCALE GENOMIC DNA]</scope>
    <source>
        <strain evidence="15">KIB-2018</strain>
        <tissue evidence="15">Leaf</tissue>
    </source>
</reference>
<dbReference type="Proteomes" id="UP001159364">
    <property type="component" value="Linkage Group LG07"/>
</dbReference>
<evidence type="ECO:0000256" key="1">
    <source>
        <dbReference type="ARBA" id="ARBA00004337"/>
    </source>
</evidence>
<evidence type="ECO:0000256" key="7">
    <source>
        <dbReference type="ARBA" id="ARBA00022729"/>
    </source>
</evidence>
<evidence type="ECO:0000256" key="10">
    <source>
        <dbReference type="ARBA" id="ARBA00022989"/>
    </source>
</evidence>
<evidence type="ECO:0000313" key="15">
    <source>
        <dbReference type="EMBL" id="KAJ8761019.1"/>
    </source>
</evidence>